<dbReference type="AlphaFoldDB" id="A0A7J7IUR7"/>
<name>A0A7J7IUR7_BUGNE</name>
<dbReference type="Proteomes" id="UP000593567">
    <property type="component" value="Unassembled WGS sequence"/>
</dbReference>
<dbReference type="PANTHER" id="PTHR46900">
    <property type="entry name" value="TYROSINE-PROTEIN PHOSPHATASE NON-RECEPTOR TYPE 13"/>
    <property type="match status" value="1"/>
</dbReference>
<comment type="subcellular location">
    <subcellularLocation>
        <location evidence="1">Nucleus</location>
    </subcellularLocation>
</comment>
<feature type="compositionally biased region" description="Acidic residues" evidence="3">
    <location>
        <begin position="111"/>
        <end position="122"/>
    </location>
</feature>
<feature type="domain" description="Tyrosine-protein phosphatase" evidence="4">
    <location>
        <begin position="703"/>
        <end position="968"/>
    </location>
</feature>
<sequence length="975" mass="108091">MSDAELAKNDVEKAGDAKVAESTIHAEVDQPKTSASNDPFDKAEHESRTESLAENEDEDNFSSVEGEVPDNIDDSWSSDTVSEDEESQLKEMLVESHIGTLSLNSTLDTLDTSDNEPAEDILPESRIGTPSQESSDGETQDEDAVDSAPEIELPTNISHEKSQSPWSNTTADSDADNNMRRNSLTPIDLRRNDSGRSVTFGTDNERSTSPDGLSRNPSTRDYSAGTQLSRHDSSHSYQSFLSTPILSRSGSLRLPPTEEVYKVSLVKPTAATNLGITVLGTQVDDTLFACVKALNKNGIAYLDGNIKVGHKILQINGEEVTGTSESDIQAHCVNLIKESEGSVNIVLSRCTNESHSDDFVLTQEEDDMELSDGDDQLGELGDEKILRGPVPRRVFGPSVTTTDEDTDADGTDDFSLIIKQLSNDLRDTEYTDSEVSVTDTVTEDSSVDFDLPDESQFLEASIRLTRKDINFAQSDDLNDNSSSDTDYVISDDDIVPNSTKYNTDDLHTHDTDSDFHMKNIDTLGDWDTSGRSDRNYDSSALPGATSDLHDREETVSVKHAHTTSTSNYLGPMLLDKQDEKSIGLKKRNLQTSKKGFKQLLDRETSLEHSDLEQLSGTEGKHIDKQESGNDTSDCDITAAPNSFHQTEQAPNSSVTQDLFSLNLTMSWIKSLKLVTTPARSLYNDSSLEGIITLIRNKIANDDVYEEFRQLKSLKLTDNCEAGKLKENKAKNRFRNVLPYDSTRVKLNSKDDYINASFIEKQLGKKTHKYIACQGPTPQTAASFWQMIIEQGVTVVAMATQDVEAGKVKCHRYWPDAPHTTLTVSGSNEGYEVTLVRVVELQDFDIRQLLVKEVSSGRVHEVRHMNYTRWPDHVVPESATPLLQFIRVMHELYNRSQPGAEKLCPILVHCSAGIGRTGTLITLDLVLASIEKDLKFNIHQIVTELRAQRPGMIQTKDQYLFCYTAALEALETLKKV</sequence>
<dbReference type="InterPro" id="IPR000242">
    <property type="entry name" value="PTP_cat"/>
</dbReference>
<evidence type="ECO:0000313" key="7">
    <source>
        <dbReference type="EMBL" id="KAF6017663.1"/>
    </source>
</evidence>
<dbReference type="PROSITE" id="PS00383">
    <property type="entry name" value="TYR_PHOSPHATASE_1"/>
    <property type="match status" value="1"/>
</dbReference>
<dbReference type="InterPro" id="IPR000387">
    <property type="entry name" value="Tyr_Pase_dom"/>
</dbReference>
<evidence type="ECO:0000259" key="4">
    <source>
        <dbReference type="PROSITE" id="PS50055"/>
    </source>
</evidence>
<dbReference type="SMART" id="SM00228">
    <property type="entry name" value="PDZ"/>
    <property type="match status" value="1"/>
</dbReference>
<feature type="domain" description="PDZ" evidence="6">
    <location>
        <begin position="262"/>
        <end position="351"/>
    </location>
</feature>
<feature type="region of interest" description="Disordered" evidence="3">
    <location>
        <begin position="1"/>
        <end position="235"/>
    </location>
</feature>
<reference evidence="7" key="1">
    <citation type="submission" date="2020-06" db="EMBL/GenBank/DDBJ databases">
        <title>Draft genome of Bugula neritina, a colonial animal packing powerful symbionts and potential medicines.</title>
        <authorList>
            <person name="Rayko M."/>
        </authorList>
    </citation>
    <scope>NUCLEOTIDE SEQUENCE [LARGE SCALE GENOMIC DNA]</scope>
    <source>
        <strain evidence="7">Kwan_BN1</strain>
    </source>
</reference>
<dbReference type="PANTHER" id="PTHR46900:SF2">
    <property type="entry name" value="TYROSINE-PROTEIN PHOSPHATASE NON-RECEPTOR TYPE 13"/>
    <property type="match status" value="1"/>
</dbReference>
<dbReference type="Pfam" id="PF00595">
    <property type="entry name" value="PDZ"/>
    <property type="match status" value="1"/>
</dbReference>
<feature type="compositionally biased region" description="Polar residues" evidence="3">
    <location>
        <begin position="163"/>
        <end position="172"/>
    </location>
</feature>
<dbReference type="PROSITE" id="PS50106">
    <property type="entry name" value="PDZ"/>
    <property type="match status" value="1"/>
</dbReference>
<dbReference type="InterPro" id="IPR036034">
    <property type="entry name" value="PDZ_sf"/>
</dbReference>
<dbReference type="PRINTS" id="PR00700">
    <property type="entry name" value="PRTYPHPHTASE"/>
</dbReference>
<dbReference type="InterPro" id="IPR003595">
    <property type="entry name" value="Tyr_Pase_cat"/>
</dbReference>
<feature type="compositionally biased region" description="Basic and acidic residues" evidence="3">
    <location>
        <begin position="39"/>
        <end position="51"/>
    </location>
</feature>
<dbReference type="SMART" id="SM00404">
    <property type="entry name" value="PTPc_motif"/>
    <property type="match status" value="1"/>
</dbReference>
<evidence type="ECO:0000256" key="2">
    <source>
        <dbReference type="ARBA" id="ARBA00023242"/>
    </source>
</evidence>
<proteinExistence type="predicted"/>
<dbReference type="PROSITE" id="PS50056">
    <property type="entry name" value="TYR_PHOSPHATASE_2"/>
    <property type="match status" value="1"/>
</dbReference>
<dbReference type="SUPFAM" id="SSF50156">
    <property type="entry name" value="PDZ domain-like"/>
    <property type="match status" value="1"/>
</dbReference>
<protein>
    <submittedName>
        <fullName evidence="7">PTPN13</fullName>
    </submittedName>
</protein>
<dbReference type="InterPro" id="IPR052074">
    <property type="entry name" value="NonRcpt_TyrProt_Phosphatase"/>
</dbReference>
<evidence type="ECO:0000259" key="5">
    <source>
        <dbReference type="PROSITE" id="PS50056"/>
    </source>
</evidence>
<dbReference type="Gene3D" id="2.30.42.10">
    <property type="match status" value="1"/>
</dbReference>
<dbReference type="GO" id="GO:0004725">
    <property type="term" value="F:protein tyrosine phosphatase activity"/>
    <property type="evidence" value="ECO:0007669"/>
    <property type="project" value="InterPro"/>
</dbReference>
<keyword evidence="2" id="KW-0539">Nucleus</keyword>
<evidence type="ECO:0000313" key="8">
    <source>
        <dbReference type="Proteomes" id="UP000593567"/>
    </source>
</evidence>
<evidence type="ECO:0000256" key="3">
    <source>
        <dbReference type="SAM" id="MobiDB-lite"/>
    </source>
</evidence>
<evidence type="ECO:0000259" key="6">
    <source>
        <dbReference type="PROSITE" id="PS50106"/>
    </source>
</evidence>
<dbReference type="EMBL" id="VXIV02003369">
    <property type="protein sequence ID" value="KAF6017663.1"/>
    <property type="molecule type" value="Genomic_DNA"/>
</dbReference>
<dbReference type="InterPro" id="IPR016130">
    <property type="entry name" value="Tyr_Pase_AS"/>
</dbReference>
<feature type="compositionally biased region" description="Basic and acidic residues" evidence="3">
    <location>
        <begin position="502"/>
        <end position="514"/>
    </location>
</feature>
<gene>
    <name evidence="7" type="ORF">EB796_024030</name>
</gene>
<dbReference type="Gene3D" id="3.90.190.10">
    <property type="entry name" value="Protein tyrosine phosphatase superfamily"/>
    <property type="match status" value="1"/>
</dbReference>
<feature type="region of interest" description="Disordered" evidence="3">
    <location>
        <begin position="607"/>
        <end position="638"/>
    </location>
</feature>
<feature type="compositionally biased region" description="Basic and acidic residues" evidence="3">
    <location>
        <begin position="618"/>
        <end position="627"/>
    </location>
</feature>
<feature type="compositionally biased region" description="Acidic residues" evidence="3">
    <location>
        <begin position="135"/>
        <end position="145"/>
    </location>
</feature>
<feature type="compositionally biased region" description="Basic and acidic residues" evidence="3">
    <location>
        <begin position="547"/>
        <end position="556"/>
    </location>
</feature>
<comment type="caution">
    <text evidence="7">The sequence shown here is derived from an EMBL/GenBank/DDBJ whole genome shotgun (WGS) entry which is preliminary data.</text>
</comment>
<feature type="compositionally biased region" description="Basic and acidic residues" evidence="3">
    <location>
        <begin position="1"/>
        <end position="30"/>
    </location>
</feature>
<accession>A0A7J7IUR7</accession>
<feature type="region of interest" description="Disordered" evidence="3">
    <location>
        <begin position="473"/>
        <end position="514"/>
    </location>
</feature>
<evidence type="ECO:0000256" key="1">
    <source>
        <dbReference type="ARBA" id="ARBA00004123"/>
    </source>
</evidence>
<dbReference type="GO" id="GO:0005634">
    <property type="term" value="C:nucleus"/>
    <property type="evidence" value="ECO:0007669"/>
    <property type="project" value="UniProtKB-SubCell"/>
</dbReference>
<dbReference type="SUPFAM" id="SSF52799">
    <property type="entry name" value="(Phosphotyrosine protein) phosphatases II"/>
    <property type="match status" value="1"/>
</dbReference>
<organism evidence="7 8">
    <name type="scientific">Bugula neritina</name>
    <name type="common">Brown bryozoan</name>
    <name type="synonym">Sertularia neritina</name>
    <dbReference type="NCBI Taxonomy" id="10212"/>
    <lineage>
        <taxon>Eukaryota</taxon>
        <taxon>Metazoa</taxon>
        <taxon>Spiralia</taxon>
        <taxon>Lophotrochozoa</taxon>
        <taxon>Bryozoa</taxon>
        <taxon>Gymnolaemata</taxon>
        <taxon>Cheilostomatida</taxon>
        <taxon>Flustrina</taxon>
        <taxon>Buguloidea</taxon>
        <taxon>Bugulidae</taxon>
        <taxon>Bugula</taxon>
    </lineage>
</organism>
<dbReference type="Pfam" id="PF00102">
    <property type="entry name" value="Y_phosphatase"/>
    <property type="match status" value="1"/>
</dbReference>
<dbReference type="PROSITE" id="PS50055">
    <property type="entry name" value="TYR_PHOSPHATASE_PTP"/>
    <property type="match status" value="1"/>
</dbReference>
<feature type="compositionally biased region" description="Low complexity" evidence="3">
    <location>
        <begin position="100"/>
        <end position="110"/>
    </location>
</feature>
<feature type="region of interest" description="Disordered" evidence="3">
    <location>
        <begin position="526"/>
        <end position="572"/>
    </location>
</feature>
<dbReference type="InterPro" id="IPR029021">
    <property type="entry name" value="Prot-tyrosine_phosphatase-like"/>
</dbReference>
<feature type="compositionally biased region" description="Polar residues" evidence="3">
    <location>
        <begin position="209"/>
        <end position="228"/>
    </location>
</feature>
<dbReference type="InterPro" id="IPR001478">
    <property type="entry name" value="PDZ"/>
</dbReference>
<keyword evidence="8" id="KW-1185">Reference proteome</keyword>
<dbReference type="OrthoDB" id="165498at2759"/>
<feature type="domain" description="Tyrosine specific protein phosphatases" evidence="5">
    <location>
        <begin position="882"/>
        <end position="959"/>
    </location>
</feature>
<dbReference type="SMART" id="SM00194">
    <property type="entry name" value="PTPc"/>
    <property type="match status" value="1"/>
</dbReference>